<dbReference type="Pfam" id="PF10551">
    <property type="entry name" value="MULE"/>
    <property type="match status" value="1"/>
</dbReference>
<evidence type="ECO:0000313" key="9">
    <source>
        <dbReference type="EMBL" id="TQD95458.1"/>
    </source>
</evidence>
<evidence type="ECO:0000256" key="1">
    <source>
        <dbReference type="ARBA" id="ARBA00005889"/>
    </source>
</evidence>
<dbReference type="Pfam" id="PF04434">
    <property type="entry name" value="SWIM"/>
    <property type="match status" value="1"/>
</dbReference>
<dbReference type="InterPro" id="IPR004330">
    <property type="entry name" value="FAR1_DNA_bnd_dom"/>
</dbReference>
<evidence type="ECO:0000256" key="2">
    <source>
        <dbReference type="ARBA" id="ARBA00022723"/>
    </source>
</evidence>
<keyword evidence="10" id="KW-1185">Reference proteome</keyword>
<keyword evidence="4 6" id="KW-0862">Zinc</keyword>
<dbReference type="Pfam" id="PF03101">
    <property type="entry name" value="FAR1"/>
    <property type="match status" value="1"/>
</dbReference>
<dbReference type="SMART" id="SM00575">
    <property type="entry name" value="ZnF_PMZ"/>
    <property type="match status" value="1"/>
</dbReference>
<gene>
    <name evidence="9" type="ORF">C1H46_018943</name>
</gene>
<dbReference type="PANTHER" id="PTHR31669">
    <property type="entry name" value="PROTEIN FAR1-RELATED SEQUENCE 10-RELATED"/>
    <property type="match status" value="1"/>
</dbReference>
<comment type="caution">
    <text evidence="9">The sequence shown here is derived from an EMBL/GenBank/DDBJ whole genome shotgun (WGS) entry which is preliminary data.</text>
</comment>
<comment type="similarity">
    <text evidence="1 6">Belongs to the FHY3/FAR1 family.</text>
</comment>
<feature type="region of interest" description="Disordered" evidence="7">
    <location>
        <begin position="1"/>
        <end position="37"/>
    </location>
</feature>
<keyword evidence="2 6" id="KW-0479">Metal-binding</keyword>
<evidence type="ECO:0000256" key="5">
    <source>
        <dbReference type="PROSITE-ProRule" id="PRU00325"/>
    </source>
</evidence>
<dbReference type="Proteomes" id="UP000315295">
    <property type="component" value="Unassembled WGS sequence"/>
</dbReference>
<evidence type="ECO:0000256" key="3">
    <source>
        <dbReference type="ARBA" id="ARBA00022771"/>
    </source>
</evidence>
<evidence type="ECO:0000313" key="10">
    <source>
        <dbReference type="Proteomes" id="UP000315295"/>
    </source>
</evidence>
<name>A0A540M9T8_MALBA</name>
<keyword evidence="3 5" id="KW-0863">Zinc-finger</keyword>
<proteinExistence type="inferred from homology"/>
<evidence type="ECO:0000256" key="7">
    <source>
        <dbReference type="SAM" id="MobiDB-lite"/>
    </source>
</evidence>
<dbReference type="GO" id="GO:0005634">
    <property type="term" value="C:nucleus"/>
    <property type="evidence" value="ECO:0007669"/>
    <property type="project" value="UniProtKB-SubCell"/>
</dbReference>
<dbReference type="InterPro" id="IPR031052">
    <property type="entry name" value="FHY3/FAR1"/>
</dbReference>
<comment type="subcellular location">
    <subcellularLocation>
        <location evidence="6">Nucleus</location>
    </subcellularLocation>
</comment>
<evidence type="ECO:0000256" key="6">
    <source>
        <dbReference type="RuleBase" id="RU367018"/>
    </source>
</evidence>
<dbReference type="InterPro" id="IPR018289">
    <property type="entry name" value="MULE_transposase_dom"/>
</dbReference>
<reference evidence="9 10" key="1">
    <citation type="journal article" date="2019" name="G3 (Bethesda)">
        <title>Sequencing of a Wild Apple (Malus baccata) Genome Unravels the Differences Between Cultivated and Wild Apple Species Regarding Disease Resistance and Cold Tolerance.</title>
        <authorList>
            <person name="Chen X."/>
        </authorList>
    </citation>
    <scope>NUCLEOTIDE SEQUENCE [LARGE SCALE GENOMIC DNA]</scope>
    <source>
        <strain evidence="10">cv. Shandingzi</strain>
        <tissue evidence="9">Leaves</tissue>
    </source>
</reference>
<organism evidence="9 10">
    <name type="scientific">Malus baccata</name>
    <name type="common">Siberian crab apple</name>
    <name type="synonym">Pyrus baccata</name>
    <dbReference type="NCBI Taxonomy" id="106549"/>
    <lineage>
        <taxon>Eukaryota</taxon>
        <taxon>Viridiplantae</taxon>
        <taxon>Streptophyta</taxon>
        <taxon>Embryophyta</taxon>
        <taxon>Tracheophyta</taxon>
        <taxon>Spermatophyta</taxon>
        <taxon>Magnoliopsida</taxon>
        <taxon>eudicotyledons</taxon>
        <taxon>Gunneridae</taxon>
        <taxon>Pentapetalae</taxon>
        <taxon>rosids</taxon>
        <taxon>fabids</taxon>
        <taxon>Rosales</taxon>
        <taxon>Rosaceae</taxon>
        <taxon>Amygdaloideae</taxon>
        <taxon>Maleae</taxon>
        <taxon>Malus</taxon>
    </lineage>
</organism>
<dbReference type="EMBL" id="VIEB01000314">
    <property type="protein sequence ID" value="TQD95458.1"/>
    <property type="molecule type" value="Genomic_DNA"/>
</dbReference>
<feature type="domain" description="SWIM-type" evidence="8">
    <location>
        <begin position="536"/>
        <end position="581"/>
    </location>
</feature>
<dbReference type="STRING" id="106549.A0A540M9T8"/>
<protein>
    <recommendedName>
        <fullName evidence="6">Protein FAR1-RELATED SEQUENCE</fullName>
    </recommendedName>
</protein>
<accession>A0A540M9T8</accession>
<evidence type="ECO:0000256" key="4">
    <source>
        <dbReference type="ARBA" id="ARBA00022833"/>
    </source>
</evidence>
<keyword evidence="6" id="KW-0539">Nucleus</keyword>
<dbReference type="GO" id="GO:0006355">
    <property type="term" value="P:regulation of DNA-templated transcription"/>
    <property type="evidence" value="ECO:0007669"/>
    <property type="project" value="UniProtKB-UniRule"/>
</dbReference>
<sequence>MEKNDSTRLSSESLSGEEVDLQGNGSSLRSNDPDKVEEMTEDLKLGIEFSSHESAYVAYVKYGAKHGFDVRKHHRKTNKMGLVSRVTYVCSKQGHRRKDNKRCESITYSLPSSRVGCEAHMVCLLMKTGKFKIISFNASHNHDLIKAPMKHMLKVNRCLSRAQKGHVADGEKSRSPIKETVELVGREVEGQENLGSGVNDYQNYLQGKRKLKMEKGDAGAILQYFQNMREDNSSCFYSVQLDEDDRITNIFWADARSVCDYKAFGDVVCFDTTYQINEYGRPFAPLIGVNHHKQIVVFGAALLYDDSRDSFKWLFETFLAAMSGKQPKTILTDQSAATAEAILEVFPEANHRLCAWHIYQKAAKNLSHVFHASKQFACDLSKCVYEYEDKDAWLSAWNDMLEKYDLKEDNWLKEIYEVREKWALVYERHAFTADLMSIQHKESITNVLKKHLMPSHDLLCFFEHFENILADRRDKELQADFKMMQTVPSPVINVEMLEHAVEVYTPEVFRLFEKEYMGILNCSVYKIGKSGTTSEYKVSYRSHEHLVKYDSSTQAVNCSCMKFTFVGILCSHALKVLDKKNVKTIPPDYILKRWTRGARDRSLTSYHGIETSDNPKESPGKRYSHLCHNFREIASLAAEDERLTACAHNWSVQLLKSLEEMKTNLGLDNVPVHKNSEGEALVGESGGTKQVKMVKHNDCEITKERGVKRKYTARCPCSRLTEPAETQKHIPPTKGTQSAARHWLLEGSSVGARTQVSLPSHRVDASATVNLQGTLPFAQRLQGSYVDNGNQVSYSSKTFGATPSFLNNMHFTQLCQEPSRHHNHCSPSKGGKESGN</sequence>
<dbReference type="AlphaFoldDB" id="A0A540M9T8"/>
<dbReference type="PANTHER" id="PTHR31669:SF251">
    <property type="entry name" value="PROTEIN FAR1-RELATED SEQUENCE"/>
    <property type="match status" value="1"/>
</dbReference>
<dbReference type="InterPro" id="IPR007527">
    <property type="entry name" value="Znf_SWIM"/>
</dbReference>
<comment type="function">
    <text evidence="6">Putative transcription activator involved in regulating light control of development.</text>
</comment>
<dbReference type="PROSITE" id="PS50966">
    <property type="entry name" value="ZF_SWIM"/>
    <property type="match status" value="1"/>
</dbReference>
<evidence type="ECO:0000259" key="8">
    <source>
        <dbReference type="PROSITE" id="PS50966"/>
    </source>
</evidence>
<dbReference type="GO" id="GO:0008270">
    <property type="term" value="F:zinc ion binding"/>
    <property type="evidence" value="ECO:0007669"/>
    <property type="project" value="UniProtKB-UniRule"/>
</dbReference>
<dbReference type="InterPro" id="IPR006564">
    <property type="entry name" value="Znf_PMZ"/>
</dbReference>